<dbReference type="InterPro" id="IPR040442">
    <property type="entry name" value="Pyrv_kinase-like_dom_sf"/>
</dbReference>
<sequence length="357" mass="39826">MTPDELDTETITRDIDNPAAEQFRERLANQQFVFAPGLYHALDARLAEMTGHDAVYMSGYSTVLGQFGFPDLEMVTMTEMVENAKRIAEATTLPVVADCDTGYGGIHNVRRAVREYEKAGVAAVHIEDQTTPKRCGHIAGKRIVSREDAEARFSAAVDAKQCEDTVVIARTDAYGSANGDWEEHLERGRIYADAGVDLVWPEMPDPSREDAVAYAETIHETHPDLDLAFNYSSSFAWSEEEDPLTFAELGDLGYTYIFITLFGLHSGAHAVYEDFERLAEADEKAQFDLEDRYLGHPTESHHELSFVSKYQDTEAQFDPEAKRRMESSAGFSEEASDPISSDERADPETPTPNDDDD</sequence>
<comment type="caution">
    <text evidence="2">The sequence shown here is derived from an EMBL/GenBank/DDBJ whole genome shotgun (WGS) entry which is preliminary data.</text>
</comment>
<protein>
    <submittedName>
        <fullName evidence="2">Isocitrate lyase</fullName>
    </submittedName>
</protein>
<proteinExistence type="predicted"/>
<organism evidence="2 3">
    <name type="scientific">Haloplanus salinus</name>
    <dbReference type="NCBI Taxonomy" id="1126245"/>
    <lineage>
        <taxon>Archaea</taxon>
        <taxon>Methanobacteriati</taxon>
        <taxon>Methanobacteriota</taxon>
        <taxon>Stenosarchaea group</taxon>
        <taxon>Halobacteria</taxon>
        <taxon>Halobacteriales</taxon>
        <taxon>Haloferacaceae</taxon>
        <taxon>Haloplanus</taxon>
    </lineage>
</organism>
<evidence type="ECO:0000256" key="1">
    <source>
        <dbReference type="SAM" id="MobiDB-lite"/>
    </source>
</evidence>
<evidence type="ECO:0000313" key="3">
    <source>
        <dbReference type="Proteomes" id="UP000252189"/>
    </source>
</evidence>
<dbReference type="Proteomes" id="UP000252189">
    <property type="component" value="Unassembled WGS sequence"/>
</dbReference>
<dbReference type="EMBL" id="QPHM01000001">
    <property type="protein sequence ID" value="RCU46837.1"/>
    <property type="molecule type" value="Genomic_DNA"/>
</dbReference>
<feature type="region of interest" description="Disordered" evidence="1">
    <location>
        <begin position="315"/>
        <end position="357"/>
    </location>
</feature>
<dbReference type="Pfam" id="PF13714">
    <property type="entry name" value="PEP_mutase"/>
    <property type="match status" value="1"/>
</dbReference>
<dbReference type="RefSeq" id="WP_114448389.1">
    <property type="nucleotide sequence ID" value="NZ_QPHM01000001.1"/>
</dbReference>
<dbReference type="Gene3D" id="3.20.20.60">
    <property type="entry name" value="Phosphoenolpyruvate-binding domains"/>
    <property type="match status" value="1"/>
</dbReference>
<dbReference type="PANTHER" id="PTHR42905">
    <property type="entry name" value="PHOSPHOENOLPYRUVATE CARBOXYLASE"/>
    <property type="match status" value="1"/>
</dbReference>
<dbReference type="SUPFAM" id="SSF51621">
    <property type="entry name" value="Phosphoenolpyruvate/pyruvate domain"/>
    <property type="match status" value="1"/>
</dbReference>
<dbReference type="OrthoDB" id="9667at2157"/>
<dbReference type="InterPro" id="IPR039556">
    <property type="entry name" value="ICL/PEPM"/>
</dbReference>
<reference evidence="2 3" key="1">
    <citation type="submission" date="2018-07" db="EMBL/GenBank/DDBJ databases">
        <title>Genome sequences of Haloplanus salinus JCM 18368T.</title>
        <authorList>
            <person name="Kim Y.B."/>
            <person name="Roh S.W."/>
        </authorList>
    </citation>
    <scope>NUCLEOTIDE SEQUENCE [LARGE SCALE GENOMIC DNA]</scope>
    <source>
        <strain evidence="2 3">JCM 18368</strain>
    </source>
</reference>
<gene>
    <name evidence="2" type="ORF">DU504_05680</name>
</gene>
<accession>A0A368N8F1</accession>
<dbReference type="CDD" id="cd00377">
    <property type="entry name" value="ICL_PEPM"/>
    <property type="match status" value="1"/>
</dbReference>
<dbReference type="InterPro" id="IPR015813">
    <property type="entry name" value="Pyrv/PenolPyrv_kinase-like_dom"/>
</dbReference>
<dbReference type="AlphaFoldDB" id="A0A368N8F1"/>
<name>A0A368N8F1_9EURY</name>
<dbReference type="PANTHER" id="PTHR42905:SF5">
    <property type="entry name" value="CARBOXYVINYL-CARBOXYPHOSPHONATE PHOSPHORYLMUTASE, CHLOROPLASTIC"/>
    <property type="match status" value="1"/>
</dbReference>
<dbReference type="GO" id="GO:0016833">
    <property type="term" value="F:oxo-acid-lyase activity"/>
    <property type="evidence" value="ECO:0007669"/>
    <property type="project" value="UniProtKB-ARBA"/>
</dbReference>
<evidence type="ECO:0000313" key="2">
    <source>
        <dbReference type="EMBL" id="RCU46837.1"/>
    </source>
</evidence>
<keyword evidence="3" id="KW-1185">Reference proteome</keyword>
<keyword evidence="2" id="KW-0456">Lyase</keyword>